<name>A0A852Y9E3_9MICO</name>
<evidence type="ECO:0000313" key="2">
    <source>
        <dbReference type="EMBL" id="NYG98482.1"/>
    </source>
</evidence>
<gene>
    <name evidence="2" type="ORF">BJ979_001108</name>
</gene>
<keyword evidence="2" id="KW-0560">Oxidoreductase</keyword>
<organism evidence="2 3">
    <name type="scientific">Schumannella luteola</name>
    <dbReference type="NCBI Taxonomy" id="472059"/>
    <lineage>
        <taxon>Bacteria</taxon>
        <taxon>Bacillati</taxon>
        <taxon>Actinomycetota</taxon>
        <taxon>Actinomycetes</taxon>
        <taxon>Micrococcales</taxon>
        <taxon>Microbacteriaceae</taxon>
        <taxon>Schumannella</taxon>
    </lineage>
</organism>
<proteinExistence type="predicted"/>
<reference evidence="2 3" key="1">
    <citation type="submission" date="2020-07" db="EMBL/GenBank/DDBJ databases">
        <title>Sequencing the genomes of 1000 actinobacteria strains.</title>
        <authorList>
            <person name="Klenk H.-P."/>
        </authorList>
    </citation>
    <scope>NUCLEOTIDE SEQUENCE [LARGE SCALE GENOMIC DNA]</scope>
    <source>
        <strain evidence="2 3">DSM 23141</strain>
    </source>
</reference>
<dbReference type="AlphaFoldDB" id="A0A852Y9E3"/>
<comment type="caution">
    <text evidence="2">The sequence shown here is derived from an EMBL/GenBank/DDBJ whole genome shotgun (WGS) entry which is preliminary data.</text>
</comment>
<dbReference type="GO" id="GO:0016829">
    <property type="term" value="F:lyase activity"/>
    <property type="evidence" value="ECO:0007669"/>
    <property type="project" value="UniProtKB-KW"/>
</dbReference>
<dbReference type="EMBL" id="JACBZY010000001">
    <property type="protein sequence ID" value="NYG98482.1"/>
    <property type="molecule type" value="Genomic_DNA"/>
</dbReference>
<accession>A0A852Y9E3</accession>
<feature type="domain" description="VOC" evidence="1">
    <location>
        <begin position="12"/>
        <end position="132"/>
    </location>
</feature>
<evidence type="ECO:0000313" key="3">
    <source>
        <dbReference type="Proteomes" id="UP000553888"/>
    </source>
</evidence>
<protein>
    <submittedName>
        <fullName evidence="2">Catechol 2,3-dioxygenase-like lactoylglutathione lyase family enzyme</fullName>
    </submittedName>
</protein>
<dbReference type="GO" id="GO:0051213">
    <property type="term" value="F:dioxygenase activity"/>
    <property type="evidence" value="ECO:0007669"/>
    <property type="project" value="UniProtKB-KW"/>
</dbReference>
<dbReference type="PROSITE" id="PS51819">
    <property type="entry name" value="VOC"/>
    <property type="match status" value="1"/>
</dbReference>
<dbReference type="InterPro" id="IPR029068">
    <property type="entry name" value="Glyas_Bleomycin-R_OHBP_Dase"/>
</dbReference>
<keyword evidence="2" id="KW-0223">Dioxygenase</keyword>
<keyword evidence="2" id="KW-0456">Lyase</keyword>
<keyword evidence="3" id="KW-1185">Reference proteome</keyword>
<dbReference type="SUPFAM" id="SSF54593">
    <property type="entry name" value="Glyoxalase/Bleomycin resistance protein/Dihydroxybiphenyl dioxygenase"/>
    <property type="match status" value="1"/>
</dbReference>
<dbReference type="Gene3D" id="3.10.180.10">
    <property type="entry name" value="2,3-Dihydroxybiphenyl 1,2-Dioxygenase, domain 1"/>
    <property type="match status" value="1"/>
</dbReference>
<evidence type="ECO:0000259" key="1">
    <source>
        <dbReference type="PROSITE" id="PS51819"/>
    </source>
</evidence>
<dbReference type="InterPro" id="IPR037523">
    <property type="entry name" value="VOC_core"/>
</dbReference>
<dbReference type="Pfam" id="PF00903">
    <property type="entry name" value="Glyoxalase"/>
    <property type="match status" value="1"/>
</dbReference>
<sequence>MTDASAPTDAVALTVFAVLPVRDLAASTDWYGRLFGRPAPDARPAPHVVDYYLAAGRVPEHGTLQLREDADRAGGGLVTINVADLAPLTAALASLGVELATQTFPLDAETVSAVTVGTIEDPDGNAITLVQPHRR</sequence>
<dbReference type="Proteomes" id="UP000553888">
    <property type="component" value="Unassembled WGS sequence"/>
</dbReference>
<dbReference type="RefSeq" id="WP_179565971.1">
    <property type="nucleotide sequence ID" value="NZ_JACBZY010000001.1"/>
</dbReference>
<dbReference type="InterPro" id="IPR004360">
    <property type="entry name" value="Glyas_Fos-R_dOase_dom"/>
</dbReference>